<dbReference type="PROSITE" id="PS01186">
    <property type="entry name" value="EGF_2"/>
    <property type="match status" value="1"/>
</dbReference>
<keyword evidence="3" id="KW-1185">Reference proteome</keyword>
<evidence type="ECO:0000313" key="2">
    <source>
        <dbReference type="EMBL" id="WAR31200.1"/>
    </source>
</evidence>
<feature type="domain" description="EGF-like" evidence="1">
    <location>
        <begin position="100"/>
        <end position="114"/>
    </location>
</feature>
<evidence type="ECO:0000313" key="3">
    <source>
        <dbReference type="Proteomes" id="UP001164746"/>
    </source>
</evidence>
<proteinExistence type="predicted"/>
<name>A0ABY7GAP9_MYAAR</name>
<reference evidence="2" key="1">
    <citation type="submission" date="2022-11" db="EMBL/GenBank/DDBJ databases">
        <title>Centuries of genome instability and evolution in soft-shell clam transmissible cancer (bioRxiv).</title>
        <authorList>
            <person name="Hart S.F.M."/>
            <person name="Yonemitsu M.A."/>
            <person name="Giersch R.M."/>
            <person name="Beal B.F."/>
            <person name="Arriagada G."/>
            <person name="Davis B.W."/>
            <person name="Ostrander E.A."/>
            <person name="Goff S.P."/>
            <person name="Metzger M.J."/>
        </authorList>
    </citation>
    <scope>NUCLEOTIDE SEQUENCE</scope>
    <source>
        <strain evidence="2">MELC-2E11</strain>
        <tissue evidence="2">Siphon/mantle</tissue>
    </source>
</reference>
<protein>
    <recommendedName>
        <fullName evidence="1">EGF-like domain-containing protein</fullName>
    </recommendedName>
</protein>
<gene>
    <name evidence="2" type="ORF">MAR_033742</name>
</gene>
<organism evidence="2 3">
    <name type="scientific">Mya arenaria</name>
    <name type="common">Soft-shell clam</name>
    <dbReference type="NCBI Taxonomy" id="6604"/>
    <lineage>
        <taxon>Eukaryota</taxon>
        <taxon>Metazoa</taxon>
        <taxon>Spiralia</taxon>
        <taxon>Lophotrochozoa</taxon>
        <taxon>Mollusca</taxon>
        <taxon>Bivalvia</taxon>
        <taxon>Autobranchia</taxon>
        <taxon>Heteroconchia</taxon>
        <taxon>Euheterodonta</taxon>
        <taxon>Imparidentia</taxon>
        <taxon>Neoheterodontei</taxon>
        <taxon>Myida</taxon>
        <taxon>Myoidea</taxon>
        <taxon>Myidae</taxon>
        <taxon>Mya</taxon>
    </lineage>
</organism>
<accession>A0ABY7GAP9</accession>
<dbReference type="Proteomes" id="UP001164746">
    <property type="component" value="Chromosome 17"/>
</dbReference>
<sequence length="116" mass="12405">MDPNQQRLLVTVAAIRYTLKVHVPQQHQALLTHVTQNLQCVQEVDIPTPVSVRKDITSQAQTLAVKVNLEGTCTAATSGSGDPCNTAFAVCTGSESSYTCKCQGGYYKSVGNTCSK</sequence>
<dbReference type="InterPro" id="IPR000742">
    <property type="entry name" value="EGF"/>
</dbReference>
<feature type="non-terminal residue" evidence="2">
    <location>
        <position position="1"/>
    </location>
</feature>
<dbReference type="EMBL" id="CP111028">
    <property type="protein sequence ID" value="WAR31200.1"/>
    <property type="molecule type" value="Genomic_DNA"/>
</dbReference>
<evidence type="ECO:0000259" key="1">
    <source>
        <dbReference type="PROSITE" id="PS01186"/>
    </source>
</evidence>